<dbReference type="PANTHER" id="PTHR30614:SF20">
    <property type="entry name" value="GLUTAMINE TRANSPORT SYSTEM PERMEASE PROTEIN GLNP"/>
    <property type="match status" value="1"/>
</dbReference>
<comment type="subcellular location">
    <subcellularLocation>
        <location evidence="2">Cell inner membrane</location>
        <topology evidence="2">Multi-pass membrane protein</topology>
    </subcellularLocation>
    <subcellularLocation>
        <location evidence="10">Cell membrane</location>
        <topology evidence="10">Multi-pass membrane protein</topology>
    </subcellularLocation>
</comment>
<evidence type="ECO:0000256" key="2">
    <source>
        <dbReference type="ARBA" id="ARBA00004429"/>
    </source>
</evidence>
<keyword evidence="8 10" id="KW-1133">Transmembrane helix</keyword>
<keyword evidence="7" id="KW-0029">Amino-acid transport</keyword>
<reference evidence="12" key="1">
    <citation type="submission" date="2015-10" db="EMBL/GenBank/DDBJ databases">
        <authorList>
            <person name="Gilbert D.G."/>
        </authorList>
    </citation>
    <scope>NUCLEOTIDE SEQUENCE</scope>
    <source>
        <strain evidence="12">Phyl III-seqv23</strain>
    </source>
</reference>
<feature type="transmembrane region" description="Helical" evidence="10">
    <location>
        <begin position="188"/>
        <end position="207"/>
    </location>
</feature>
<evidence type="ECO:0000256" key="7">
    <source>
        <dbReference type="ARBA" id="ARBA00022970"/>
    </source>
</evidence>
<dbReference type="Pfam" id="PF00528">
    <property type="entry name" value="BPD_transp_1"/>
    <property type="match status" value="1"/>
</dbReference>
<feature type="transmembrane region" description="Helical" evidence="10">
    <location>
        <begin position="81"/>
        <end position="103"/>
    </location>
</feature>
<evidence type="ECO:0000256" key="8">
    <source>
        <dbReference type="ARBA" id="ARBA00022989"/>
    </source>
</evidence>
<dbReference type="GO" id="GO:0022857">
    <property type="term" value="F:transmembrane transporter activity"/>
    <property type="evidence" value="ECO:0007669"/>
    <property type="project" value="InterPro"/>
</dbReference>
<feature type="domain" description="ABC transmembrane type-1" evidence="11">
    <location>
        <begin position="15"/>
        <end position="207"/>
    </location>
</feature>
<dbReference type="AlphaFoldDB" id="A0A0S4TVP6"/>
<comment type="function">
    <text evidence="1">Part of the binding-protein-dependent transport system for glutamine; probably responsible for the translocation of the substrate across the membrane.</text>
</comment>
<feature type="transmembrane region" description="Helical" evidence="10">
    <location>
        <begin position="135"/>
        <end position="157"/>
    </location>
</feature>
<evidence type="ECO:0000256" key="1">
    <source>
        <dbReference type="ARBA" id="ARBA00003159"/>
    </source>
</evidence>
<dbReference type="Gene3D" id="1.10.3720.10">
    <property type="entry name" value="MetI-like"/>
    <property type="match status" value="1"/>
</dbReference>
<evidence type="ECO:0000256" key="9">
    <source>
        <dbReference type="ARBA" id="ARBA00023136"/>
    </source>
</evidence>
<dbReference type="EMBL" id="LN899819">
    <property type="protein sequence ID" value="CUV13583.1"/>
    <property type="molecule type" value="Genomic_DNA"/>
</dbReference>
<evidence type="ECO:0000313" key="12">
    <source>
        <dbReference type="EMBL" id="CUV13583.1"/>
    </source>
</evidence>
<accession>A0A0S4TVP6</accession>
<feature type="transmembrane region" description="Helical" evidence="10">
    <location>
        <begin position="23"/>
        <end position="43"/>
    </location>
</feature>
<dbReference type="PROSITE" id="PS50928">
    <property type="entry name" value="ABC_TM1"/>
    <property type="match status" value="1"/>
</dbReference>
<dbReference type="PATRIC" id="fig|305.106.peg.3495"/>
<keyword evidence="6 10" id="KW-0812">Transmembrane</keyword>
<evidence type="ECO:0000259" key="11">
    <source>
        <dbReference type="PROSITE" id="PS50928"/>
    </source>
</evidence>
<evidence type="ECO:0000256" key="4">
    <source>
        <dbReference type="ARBA" id="ARBA00022448"/>
    </source>
</evidence>
<keyword evidence="4 10" id="KW-0813">Transport</keyword>
<evidence type="ECO:0000256" key="6">
    <source>
        <dbReference type="ARBA" id="ARBA00022692"/>
    </source>
</evidence>
<protein>
    <submittedName>
        <fullName evidence="12">Putative amino-acid transmembrane abc transporter protein</fullName>
    </submittedName>
</protein>
<evidence type="ECO:0000256" key="10">
    <source>
        <dbReference type="RuleBase" id="RU363032"/>
    </source>
</evidence>
<sequence length="223" mass="23814">MPFDFAVAAEAVPVLLHGLKVTAVVSAIGIPLGVLAGTLAVYASRLRSPAPACLARSYVATVRNVPYLILVYLSFFGLPKLGVAASAMAVAIGCTALYTGGYFCEILRAALHSVPRGQSGAALSLGMSRWQVQRYIVGPQLLGFLIPPTTSLVIMMFKDSAIFSVMSLPEMTYQSNLLTANTFAYTEILAATATIYWLTSVLLAAAGRSLEHLARRRWLSPQT</sequence>
<organism evidence="12">
    <name type="scientific">Ralstonia solanacearum</name>
    <name type="common">Pseudomonas solanacearum</name>
    <dbReference type="NCBI Taxonomy" id="305"/>
    <lineage>
        <taxon>Bacteria</taxon>
        <taxon>Pseudomonadati</taxon>
        <taxon>Pseudomonadota</taxon>
        <taxon>Betaproteobacteria</taxon>
        <taxon>Burkholderiales</taxon>
        <taxon>Burkholderiaceae</taxon>
        <taxon>Ralstonia</taxon>
        <taxon>Ralstonia solanacearum species complex</taxon>
    </lineage>
</organism>
<dbReference type="InterPro" id="IPR000515">
    <property type="entry name" value="MetI-like"/>
</dbReference>
<evidence type="ECO:0000256" key="3">
    <source>
        <dbReference type="ARBA" id="ARBA00010072"/>
    </source>
</evidence>
<keyword evidence="5" id="KW-1003">Cell membrane</keyword>
<dbReference type="CDD" id="cd06261">
    <property type="entry name" value="TM_PBP2"/>
    <property type="match status" value="1"/>
</dbReference>
<dbReference type="GO" id="GO:0006865">
    <property type="term" value="P:amino acid transport"/>
    <property type="evidence" value="ECO:0007669"/>
    <property type="project" value="UniProtKB-KW"/>
</dbReference>
<evidence type="ECO:0000256" key="5">
    <source>
        <dbReference type="ARBA" id="ARBA00022475"/>
    </source>
</evidence>
<dbReference type="InterPro" id="IPR035906">
    <property type="entry name" value="MetI-like_sf"/>
</dbReference>
<feature type="transmembrane region" description="Helical" evidence="10">
    <location>
        <begin position="55"/>
        <end position="75"/>
    </location>
</feature>
<keyword evidence="9 10" id="KW-0472">Membrane</keyword>
<gene>
    <name evidence="12" type="ORF">RUN39_v1_590141</name>
</gene>
<proteinExistence type="inferred from homology"/>
<name>A0A0S4TVP6_RALSL</name>
<dbReference type="SUPFAM" id="SSF161098">
    <property type="entry name" value="MetI-like"/>
    <property type="match status" value="1"/>
</dbReference>
<dbReference type="GO" id="GO:0043190">
    <property type="term" value="C:ATP-binding cassette (ABC) transporter complex"/>
    <property type="evidence" value="ECO:0007669"/>
    <property type="project" value="InterPro"/>
</dbReference>
<dbReference type="NCBIfam" id="TIGR01726">
    <property type="entry name" value="HEQRo_perm_3TM"/>
    <property type="match status" value="1"/>
</dbReference>
<comment type="similarity">
    <text evidence="3">Belongs to the binding-protein-dependent transport system permease family. HisMQ subfamily.</text>
</comment>
<dbReference type="InterPro" id="IPR010065">
    <property type="entry name" value="AA_ABC_transptr_permease_3TM"/>
</dbReference>
<dbReference type="PANTHER" id="PTHR30614">
    <property type="entry name" value="MEMBRANE COMPONENT OF AMINO ACID ABC TRANSPORTER"/>
    <property type="match status" value="1"/>
</dbReference>
<dbReference type="InterPro" id="IPR043429">
    <property type="entry name" value="ArtM/GltK/GlnP/TcyL/YhdX-like"/>
</dbReference>